<protein>
    <submittedName>
        <fullName evidence="2">VOC family protein</fullName>
    </submittedName>
</protein>
<evidence type="ECO:0000313" key="3">
    <source>
        <dbReference type="Proteomes" id="UP000886842"/>
    </source>
</evidence>
<evidence type="ECO:0000259" key="1">
    <source>
        <dbReference type="Pfam" id="PF00903"/>
    </source>
</evidence>
<dbReference type="InterPro" id="IPR029068">
    <property type="entry name" value="Glyas_Bleomycin-R_OHBP_Dase"/>
</dbReference>
<name>A0A9D1GY42_9ACTN</name>
<dbReference type="Proteomes" id="UP000886842">
    <property type="component" value="Unassembled WGS sequence"/>
</dbReference>
<feature type="non-terminal residue" evidence="2">
    <location>
        <position position="1"/>
    </location>
</feature>
<feature type="domain" description="Glyoxalase/fosfomycin resistance/dioxygenase" evidence="1">
    <location>
        <begin position="11"/>
        <end position="75"/>
    </location>
</feature>
<evidence type="ECO:0000313" key="2">
    <source>
        <dbReference type="EMBL" id="HIT75584.1"/>
    </source>
</evidence>
<gene>
    <name evidence="2" type="ORF">IAA98_08370</name>
</gene>
<dbReference type="EMBL" id="DVLP01000248">
    <property type="protein sequence ID" value="HIT75584.1"/>
    <property type="molecule type" value="Genomic_DNA"/>
</dbReference>
<dbReference type="SUPFAM" id="SSF54593">
    <property type="entry name" value="Glyoxalase/Bleomycin resistance protein/Dihydroxybiphenyl dioxygenase"/>
    <property type="match status" value="1"/>
</dbReference>
<reference evidence="2" key="2">
    <citation type="journal article" date="2021" name="PeerJ">
        <title>Extensive microbial diversity within the chicken gut microbiome revealed by metagenomics and culture.</title>
        <authorList>
            <person name="Gilroy R."/>
            <person name="Ravi A."/>
            <person name="Getino M."/>
            <person name="Pursley I."/>
            <person name="Horton D.L."/>
            <person name="Alikhan N.F."/>
            <person name="Baker D."/>
            <person name="Gharbi K."/>
            <person name="Hall N."/>
            <person name="Watson M."/>
            <person name="Adriaenssens E.M."/>
            <person name="Foster-Nyarko E."/>
            <person name="Jarju S."/>
            <person name="Secka A."/>
            <person name="Antonio M."/>
            <person name="Oren A."/>
            <person name="Chaudhuri R.R."/>
            <person name="La Ragione R."/>
            <person name="Hildebrand F."/>
            <person name="Pallen M.J."/>
        </authorList>
    </citation>
    <scope>NUCLEOTIDE SEQUENCE</scope>
    <source>
        <strain evidence="2">ChiGjej1B1-24693</strain>
    </source>
</reference>
<sequence>PVSIHTSAFAEWWDPSGPIPLAGATTIDVTIDDRNDAFDLLTGAEKAGATIIAQFRDMPWGQAYAIFADPDGYRWGVKTPTSGE</sequence>
<comment type="caution">
    <text evidence="2">The sequence shown here is derived from an EMBL/GenBank/DDBJ whole genome shotgun (WGS) entry which is preliminary data.</text>
</comment>
<dbReference type="InterPro" id="IPR004360">
    <property type="entry name" value="Glyas_Fos-R_dOase_dom"/>
</dbReference>
<dbReference type="Gene3D" id="3.10.180.10">
    <property type="entry name" value="2,3-Dihydroxybiphenyl 1,2-Dioxygenase, domain 1"/>
    <property type="match status" value="1"/>
</dbReference>
<dbReference type="Pfam" id="PF00903">
    <property type="entry name" value="Glyoxalase"/>
    <property type="match status" value="1"/>
</dbReference>
<organism evidence="2 3">
    <name type="scientific">Candidatus Avipropionibacterium avicola</name>
    <dbReference type="NCBI Taxonomy" id="2840701"/>
    <lineage>
        <taxon>Bacteria</taxon>
        <taxon>Bacillati</taxon>
        <taxon>Actinomycetota</taxon>
        <taxon>Actinomycetes</taxon>
        <taxon>Propionibacteriales</taxon>
        <taxon>Propionibacteriaceae</taxon>
        <taxon>Propionibacteriaceae incertae sedis</taxon>
        <taxon>Candidatus Avipropionibacterium</taxon>
    </lineage>
</organism>
<proteinExistence type="predicted"/>
<accession>A0A9D1GY42</accession>
<dbReference type="AlphaFoldDB" id="A0A9D1GY42"/>
<reference evidence="2" key="1">
    <citation type="submission" date="2020-10" db="EMBL/GenBank/DDBJ databases">
        <authorList>
            <person name="Gilroy R."/>
        </authorList>
    </citation>
    <scope>NUCLEOTIDE SEQUENCE</scope>
    <source>
        <strain evidence="2">ChiGjej1B1-24693</strain>
    </source>
</reference>